<evidence type="ECO:0000313" key="2">
    <source>
        <dbReference type="EMBL" id="KEK20752.1"/>
    </source>
</evidence>
<dbReference type="EMBL" id="JOTN01000003">
    <property type="protein sequence ID" value="KEK20752.1"/>
    <property type="molecule type" value="Genomic_DNA"/>
</dbReference>
<feature type="transmembrane region" description="Helical" evidence="1">
    <location>
        <begin position="34"/>
        <end position="54"/>
    </location>
</feature>
<feature type="transmembrane region" description="Helical" evidence="1">
    <location>
        <begin position="61"/>
        <end position="86"/>
    </location>
</feature>
<organism evidence="2 3">
    <name type="scientific">Bacillus manliponensis</name>
    <dbReference type="NCBI Taxonomy" id="574376"/>
    <lineage>
        <taxon>Bacteria</taxon>
        <taxon>Bacillati</taxon>
        <taxon>Bacillota</taxon>
        <taxon>Bacilli</taxon>
        <taxon>Bacillales</taxon>
        <taxon>Bacillaceae</taxon>
        <taxon>Bacillus</taxon>
        <taxon>Bacillus cereus group</taxon>
    </lineage>
</organism>
<evidence type="ECO:0000256" key="1">
    <source>
        <dbReference type="SAM" id="Phobius"/>
    </source>
</evidence>
<protein>
    <submittedName>
        <fullName evidence="2">Uncharacterized protein</fullName>
    </submittedName>
</protein>
<feature type="transmembrane region" description="Helical" evidence="1">
    <location>
        <begin position="5"/>
        <end position="22"/>
    </location>
</feature>
<dbReference type="RefSeq" id="WP_034637119.1">
    <property type="nucleotide sequence ID" value="NZ_CBCSJC010000010.1"/>
</dbReference>
<dbReference type="STRING" id="574376.BAMA_15225"/>
<reference evidence="2 3" key="1">
    <citation type="submission" date="2014-06" db="EMBL/GenBank/DDBJ databases">
        <title>Draft genome sequence of Bacillus manliponensis JCM 15802 (MCCC 1A00708).</title>
        <authorList>
            <person name="Lai Q."/>
            <person name="Liu Y."/>
            <person name="Shao Z."/>
        </authorList>
    </citation>
    <scope>NUCLEOTIDE SEQUENCE [LARGE SCALE GENOMIC DNA]</scope>
    <source>
        <strain evidence="2 3">JCM 15802</strain>
    </source>
</reference>
<proteinExistence type="predicted"/>
<accession>A0A073K2R8</accession>
<dbReference type="Proteomes" id="UP000027822">
    <property type="component" value="Unassembled WGS sequence"/>
</dbReference>
<sequence length="96" mass="10777">MRVIAVISTSILLQCFFLYFFLSGTLTTIEPKKAAVSCFLIAGVSFLLSLYGGFQQRKTRLLSFLTIVTLLFAVFIAFFTIFVFYLPEAGMDPLVQ</sequence>
<gene>
    <name evidence="2" type="ORF">BAMA_15225</name>
</gene>
<name>A0A073K2R8_9BACI</name>
<comment type="caution">
    <text evidence="2">The sequence shown here is derived from an EMBL/GenBank/DDBJ whole genome shotgun (WGS) entry which is preliminary data.</text>
</comment>
<keyword evidence="3" id="KW-1185">Reference proteome</keyword>
<dbReference type="AlphaFoldDB" id="A0A073K2R8"/>
<keyword evidence="1" id="KW-0472">Membrane</keyword>
<keyword evidence="1" id="KW-0812">Transmembrane</keyword>
<keyword evidence="1" id="KW-1133">Transmembrane helix</keyword>
<evidence type="ECO:0000313" key="3">
    <source>
        <dbReference type="Proteomes" id="UP000027822"/>
    </source>
</evidence>